<protein>
    <recommendedName>
        <fullName evidence="4">F-box domain-containing protein</fullName>
    </recommendedName>
</protein>
<reference evidence="2" key="1">
    <citation type="submission" date="2023-03" db="EMBL/GenBank/DDBJ databases">
        <title>Massive genome expansion in bonnet fungi (Mycena s.s.) driven by repeated elements and novel gene families across ecological guilds.</title>
        <authorList>
            <consortium name="Lawrence Berkeley National Laboratory"/>
            <person name="Harder C.B."/>
            <person name="Miyauchi S."/>
            <person name="Viragh M."/>
            <person name="Kuo A."/>
            <person name="Thoen E."/>
            <person name="Andreopoulos B."/>
            <person name="Lu D."/>
            <person name="Skrede I."/>
            <person name="Drula E."/>
            <person name="Henrissat B."/>
            <person name="Morin E."/>
            <person name="Kohler A."/>
            <person name="Barry K."/>
            <person name="LaButti K."/>
            <person name="Morin E."/>
            <person name="Salamov A."/>
            <person name="Lipzen A."/>
            <person name="Mereny Z."/>
            <person name="Hegedus B."/>
            <person name="Baldrian P."/>
            <person name="Stursova M."/>
            <person name="Weitz H."/>
            <person name="Taylor A."/>
            <person name="Grigoriev I.V."/>
            <person name="Nagy L.G."/>
            <person name="Martin F."/>
            <person name="Kauserud H."/>
        </authorList>
    </citation>
    <scope>NUCLEOTIDE SEQUENCE</scope>
    <source>
        <strain evidence="2">9144</strain>
    </source>
</reference>
<dbReference type="PANTHER" id="PTHR13318:SF190">
    <property type="entry name" value="PARTNER OF PAIRED, ISOFORM B"/>
    <property type="match status" value="1"/>
</dbReference>
<name>A0AAD6VJV5_9AGAR</name>
<feature type="region of interest" description="Disordered" evidence="1">
    <location>
        <begin position="1"/>
        <end position="27"/>
    </location>
</feature>
<dbReference type="Proteomes" id="UP001219525">
    <property type="component" value="Unassembled WGS sequence"/>
</dbReference>
<evidence type="ECO:0000313" key="2">
    <source>
        <dbReference type="EMBL" id="KAJ7214998.1"/>
    </source>
</evidence>
<gene>
    <name evidence="2" type="ORF">GGX14DRAFT_443584</name>
</gene>
<sequence>MSRRSKRSKVVVSPPTSPTPPVTAAFPAQTSCLNNPDLLGTILRHLDDAENPRANRGSLHAVALTCSALSPSAVKILWERIDNFLPLLRLLPTFQYNDDIHQYELGGIVADSDWEVLERRAANVREVCYVNRSTRQIHPVAYLRLATRKQPLLANLQRLDLSSSYCPDAEMLLCLSPSITSLKLACTASSTSQTFLELLAADAPYLLHLSLSGARKMPATDHLFRNLKTMVWTDMNQPVTSAALLQIGSIPQLHFLKTDVENWDKAVFESIAHASIFWALTKLEISAKMRLHTVVPAFLLRIGSPNLQSISMTTRYHDYDRLDNTDCTAAFTTVAECLVSRWAASLTHFELCGMPTSFEHLPSLNGLGRLRTLTLDCNLRGALSDERMLALVATWPSLETLTLASGGADIAFLQALAAHCPALQTLRVPCVPDEIPDLPDTPVRAHALRELRFAALEPVSYKWRQVDVHLLARHIDRLFPQVASIGGEGYQNRWREVEKLVKMCQDVRRIGWEH</sequence>
<keyword evidence="3" id="KW-1185">Reference proteome</keyword>
<evidence type="ECO:0000313" key="3">
    <source>
        <dbReference type="Proteomes" id="UP001219525"/>
    </source>
</evidence>
<dbReference type="AlphaFoldDB" id="A0AAD6VJV5"/>
<dbReference type="PANTHER" id="PTHR13318">
    <property type="entry name" value="PARTNER OF PAIRED, ISOFORM B-RELATED"/>
    <property type="match status" value="1"/>
</dbReference>
<dbReference type="InterPro" id="IPR032675">
    <property type="entry name" value="LRR_dom_sf"/>
</dbReference>
<dbReference type="EMBL" id="JARJCW010000018">
    <property type="protein sequence ID" value="KAJ7214998.1"/>
    <property type="molecule type" value="Genomic_DNA"/>
</dbReference>
<dbReference type="GO" id="GO:0019005">
    <property type="term" value="C:SCF ubiquitin ligase complex"/>
    <property type="evidence" value="ECO:0007669"/>
    <property type="project" value="TreeGrafter"/>
</dbReference>
<organism evidence="2 3">
    <name type="scientific">Mycena pura</name>
    <dbReference type="NCBI Taxonomy" id="153505"/>
    <lineage>
        <taxon>Eukaryota</taxon>
        <taxon>Fungi</taxon>
        <taxon>Dikarya</taxon>
        <taxon>Basidiomycota</taxon>
        <taxon>Agaricomycotina</taxon>
        <taxon>Agaricomycetes</taxon>
        <taxon>Agaricomycetidae</taxon>
        <taxon>Agaricales</taxon>
        <taxon>Marasmiineae</taxon>
        <taxon>Mycenaceae</taxon>
        <taxon>Mycena</taxon>
    </lineage>
</organism>
<evidence type="ECO:0008006" key="4">
    <source>
        <dbReference type="Google" id="ProtNLM"/>
    </source>
</evidence>
<comment type="caution">
    <text evidence="2">The sequence shown here is derived from an EMBL/GenBank/DDBJ whole genome shotgun (WGS) entry which is preliminary data.</text>
</comment>
<dbReference type="SUPFAM" id="SSF52047">
    <property type="entry name" value="RNI-like"/>
    <property type="match status" value="1"/>
</dbReference>
<accession>A0AAD6VJV5</accession>
<proteinExistence type="predicted"/>
<dbReference type="Gene3D" id="3.80.10.10">
    <property type="entry name" value="Ribonuclease Inhibitor"/>
    <property type="match status" value="2"/>
</dbReference>
<evidence type="ECO:0000256" key="1">
    <source>
        <dbReference type="SAM" id="MobiDB-lite"/>
    </source>
</evidence>
<dbReference type="GO" id="GO:0031146">
    <property type="term" value="P:SCF-dependent proteasomal ubiquitin-dependent protein catabolic process"/>
    <property type="evidence" value="ECO:0007669"/>
    <property type="project" value="TreeGrafter"/>
</dbReference>